<dbReference type="InterPro" id="IPR009057">
    <property type="entry name" value="Homeodomain-like_sf"/>
</dbReference>
<dbReference type="NCBIfam" id="NF041196">
    <property type="entry name" value="ScbR_bind_reg"/>
    <property type="match status" value="1"/>
</dbReference>
<keyword evidence="3" id="KW-0804">Transcription</keyword>
<organism evidence="6">
    <name type="scientific">Streptomyces virginiae</name>
    <name type="common">Streptomyces cinnamonensis</name>
    <dbReference type="NCBI Taxonomy" id="1961"/>
    <lineage>
        <taxon>Bacteria</taxon>
        <taxon>Bacillati</taxon>
        <taxon>Actinomycetota</taxon>
        <taxon>Actinomycetes</taxon>
        <taxon>Kitasatosporales</taxon>
        <taxon>Streptomycetaceae</taxon>
        <taxon>Streptomyces</taxon>
    </lineage>
</organism>
<evidence type="ECO:0000256" key="3">
    <source>
        <dbReference type="ARBA" id="ARBA00023163"/>
    </source>
</evidence>
<dbReference type="GO" id="GO:0000976">
    <property type="term" value="F:transcription cis-regulatory region binding"/>
    <property type="evidence" value="ECO:0007669"/>
    <property type="project" value="TreeGrafter"/>
</dbReference>
<accession>O24739</accession>
<reference evidence="6" key="1">
    <citation type="journal article" date="1997" name="J. Bacteriol.">
        <title>Butyrolactone autoregulator receptor protein (BarA) as a transcriptional regulator in Streptomyces virginiae.</title>
        <authorList>
            <person name="Kinoshita H."/>
            <person name="Ipposhi H."/>
            <person name="Okamoto S."/>
            <person name="Nakano H."/>
            <person name="Nihira T."/>
            <person name="Yamada Y."/>
        </authorList>
    </citation>
    <scope>NUCLEOTIDE SEQUENCE</scope>
</reference>
<dbReference type="EMBL" id="AB001609">
    <property type="protein sequence ID" value="BAA23612.1"/>
    <property type="molecule type" value="Genomic_DNA"/>
</dbReference>
<dbReference type="InterPro" id="IPR047923">
    <property type="entry name" value="ArpA-like"/>
</dbReference>
<dbReference type="PROSITE" id="PS50977">
    <property type="entry name" value="HTH_TETR_2"/>
    <property type="match status" value="1"/>
</dbReference>
<dbReference type="RefSeq" id="WP_051763259.1">
    <property type="nucleotide sequence ID" value="NZ_CP107872.1"/>
</dbReference>
<dbReference type="InterPro" id="IPR023772">
    <property type="entry name" value="DNA-bd_HTH_TetR-type_CS"/>
</dbReference>
<evidence type="ECO:0000259" key="5">
    <source>
        <dbReference type="PROSITE" id="PS50977"/>
    </source>
</evidence>
<dbReference type="SUPFAM" id="SSF48498">
    <property type="entry name" value="Tetracyclin repressor-like, C-terminal domain"/>
    <property type="match status" value="1"/>
</dbReference>
<dbReference type="InterPro" id="IPR050109">
    <property type="entry name" value="HTH-type_TetR-like_transc_reg"/>
</dbReference>
<proteinExistence type="predicted"/>
<dbReference type="AlphaFoldDB" id="O24739"/>
<dbReference type="InterPro" id="IPR001647">
    <property type="entry name" value="HTH_TetR"/>
</dbReference>
<dbReference type="Gene3D" id="1.10.357.10">
    <property type="entry name" value="Tetracycline Repressor, domain 2"/>
    <property type="match status" value="1"/>
</dbReference>
<dbReference type="PROSITE" id="PS01081">
    <property type="entry name" value="HTH_TETR_1"/>
    <property type="match status" value="1"/>
</dbReference>
<feature type="domain" description="HTH tetR-type" evidence="5">
    <location>
        <begin position="9"/>
        <end position="69"/>
    </location>
</feature>
<dbReference type="PRINTS" id="PR00455">
    <property type="entry name" value="HTHTETR"/>
</dbReference>
<dbReference type="InterPro" id="IPR036271">
    <property type="entry name" value="Tet_transcr_reg_TetR-rel_C_sf"/>
</dbReference>
<dbReference type="SMR" id="O24739"/>
<dbReference type="SUPFAM" id="SSF46689">
    <property type="entry name" value="Homeodomain-like"/>
    <property type="match status" value="1"/>
</dbReference>
<dbReference type="GO" id="GO:0003700">
    <property type="term" value="F:DNA-binding transcription factor activity"/>
    <property type="evidence" value="ECO:0007669"/>
    <property type="project" value="TreeGrafter"/>
</dbReference>
<gene>
    <name evidence="6" type="primary">barB</name>
</gene>
<name>O24739_STRVG</name>
<dbReference type="PANTHER" id="PTHR30055:SF234">
    <property type="entry name" value="HTH-TYPE TRANSCRIPTIONAL REGULATOR BETI"/>
    <property type="match status" value="1"/>
</dbReference>
<evidence type="ECO:0000313" key="6">
    <source>
        <dbReference type="EMBL" id="BAA23612.1"/>
    </source>
</evidence>
<evidence type="ECO:0000256" key="1">
    <source>
        <dbReference type="ARBA" id="ARBA00023015"/>
    </source>
</evidence>
<dbReference type="PANTHER" id="PTHR30055">
    <property type="entry name" value="HTH-TYPE TRANSCRIPTIONAL REGULATOR RUTR"/>
    <property type="match status" value="1"/>
</dbReference>
<protein>
    <submittedName>
        <fullName evidence="6">BarB</fullName>
    </submittedName>
</protein>
<evidence type="ECO:0000256" key="4">
    <source>
        <dbReference type="PROSITE-ProRule" id="PRU00335"/>
    </source>
</evidence>
<sequence length="216" mass="22931">MTPKQERAFRTRTQLVLSAAEAFDRQGFATASLTAISNSAGVSNGALHFHFESKEALAAAVEAEAAERMRTIVDGAARRGASALQALVDTSHAVMLRLRQDVVVRAGFRLSGDAARQATHDLPEHWRQSVVRLLERAGRDGSLTSAVTPSDVAGVVTATVLGFGVLARFDSAWLASGSLSGFWKLMLPMIAAGPVERGELDCRPAVPADVRRAPAV</sequence>
<evidence type="ECO:0000256" key="2">
    <source>
        <dbReference type="ARBA" id="ARBA00023125"/>
    </source>
</evidence>
<dbReference type="Pfam" id="PF00440">
    <property type="entry name" value="TetR_N"/>
    <property type="match status" value="1"/>
</dbReference>
<feature type="DNA-binding region" description="H-T-H motif" evidence="4">
    <location>
        <begin position="32"/>
        <end position="51"/>
    </location>
</feature>
<keyword evidence="2 4" id="KW-0238">DNA-binding</keyword>
<keyword evidence="1" id="KW-0805">Transcription regulation</keyword>